<feature type="compositionally biased region" description="Polar residues" evidence="2">
    <location>
        <begin position="504"/>
        <end position="514"/>
    </location>
</feature>
<dbReference type="PANTHER" id="PTHR31447:SF5">
    <property type="entry name" value="FE2OG DIOXYGENASE DOMAIN-CONTAINING PROTEIN"/>
    <property type="match status" value="1"/>
</dbReference>
<dbReference type="GO" id="GO:0006402">
    <property type="term" value="P:mRNA catabolic process"/>
    <property type="evidence" value="ECO:0007669"/>
    <property type="project" value="InterPro"/>
</dbReference>
<dbReference type="AlphaFoldDB" id="A0A803PFN7"/>
<dbReference type="InterPro" id="IPR044842">
    <property type="entry name" value="ALKBH9B/ALKBH10B-like"/>
</dbReference>
<dbReference type="EnsemblPlants" id="evm.model.04.2112">
    <property type="protein sequence ID" value="cds.evm.model.04.2112"/>
    <property type="gene ID" value="evm.TU.04.2112"/>
</dbReference>
<dbReference type="PROSITE" id="PS51471">
    <property type="entry name" value="FE2OG_OXY"/>
    <property type="match status" value="1"/>
</dbReference>
<feature type="region of interest" description="Disordered" evidence="2">
    <location>
        <begin position="451"/>
        <end position="514"/>
    </location>
</feature>
<feature type="compositionally biased region" description="Acidic residues" evidence="2">
    <location>
        <begin position="136"/>
        <end position="160"/>
    </location>
</feature>
<dbReference type="InterPro" id="IPR027450">
    <property type="entry name" value="AlkB-like"/>
</dbReference>
<feature type="region of interest" description="Disordered" evidence="2">
    <location>
        <begin position="73"/>
        <end position="170"/>
    </location>
</feature>
<dbReference type="Pfam" id="PF13532">
    <property type="entry name" value="2OG-FeII_Oxy_2"/>
    <property type="match status" value="1"/>
</dbReference>
<accession>A0A803PFN7</accession>
<protein>
    <recommendedName>
        <fullName evidence="3">Fe2OG dioxygenase domain-containing protein</fullName>
    </recommendedName>
</protein>
<dbReference type="InterPro" id="IPR037151">
    <property type="entry name" value="AlkB-like_sf"/>
</dbReference>
<keyword evidence="5" id="KW-1185">Reference proteome</keyword>
<evidence type="ECO:0000256" key="2">
    <source>
        <dbReference type="SAM" id="MobiDB-lite"/>
    </source>
</evidence>
<dbReference type="PANTHER" id="PTHR31447">
    <property type="entry name" value="HYDROXYPROLINE-RICH GLYCOPROTEIN FAMILY PROTEIN-RELATED"/>
    <property type="match status" value="1"/>
</dbReference>
<evidence type="ECO:0000259" key="3">
    <source>
        <dbReference type="PROSITE" id="PS51471"/>
    </source>
</evidence>
<comment type="similarity">
    <text evidence="1">Belongs to the alkB family.</text>
</comment>
<evidence type="ECO:0000313" key="4">
    <source>
        <dbReference type="EnsemblPlants" id="cds.evm.model.04.2112"/>
    </source>
</evidence>
<evidence type="ECO:0000256" key="1">
    <source>
        <dbReference type="ARBA" id="ARBA00007879"/>
    </source>
</evidence>
<feature type="compositionally biased region" description="Polar residues" evidence="2">
    <location>
        <begin position="78"/>
        <end position="90"/>
    </location>
</feature>
<feature type="domain" description="Fe2OG dioxygenase" evidence="3">
    <location>
        <begin position="324"/>
        <end position="421"/>
    </location>
</feature>
<reference evidence="4" key="2">
    <citation type="submission" date="2021-03" db="UniProtKB">
        <authorList>
            <consortium name="EnsemblPlants"/>
        </authorList>
    </citation>
    <scope>IDENTIFICATION</scope>
</reference>
<evidence type="ECO:0000313" key="5">
    <source>
        <dbReference type="Proteomes" id="UP000596661"/>
    </source>
</evidence>
<organism evidence="4 5">
    <name type="scientific">Cannabis sativa</name>
    <name type="common">Hemp</name>
    <name type="synonym">Marijuana</name>
    <dbReference type="NCBI Taxonomy" id="3483"/>
    <lineage>
        <taxon>Eukaryota</taxon>
        <taxon>Viridiplantae</taxon>
        <taxon>Streptophyta</taxon>
        <taxon>Embryophyta</taxon>
        <taxon>Tracheophyta</taxon>
        <taxon>Spermatophyta</taxon>
        <taxon>Magnoliopsida</taxon>
        <taxon>eudicotyledons</taxon>
        <taxon>Gunneridae</taxon>
        <taxon>Pentapetalae</taxon>
        <taxon>rosids</taxon>
        <taxon>fabids</taxon>
        <taxon>Rosales</taxon>
        <taxon>Cannabaceae</taxon>
        <taxon>Cannabis</taxon>
    </lineage>
</organism>
<dbReference type="Proteomes" id="UP000596661">
    <property type="component" value="Chromosome 4"/>
</dbReference>
<dbReference type="Gene3D" id="2.60.120.590">
    <property type="entry name" value="Alpha-ketoglutarate-dependent dioxygenase AlkB-like"/>
    <property type="match status" value="1"/>
</dbReference>
<dbReference type="GO" id="GO:0003729">
    <property type="term" value="F:mRNA binding"/>
    <property type="evidence" value="ECO:0007669"/>
    <property type="project" value="InterPro"/>
</dbReference>
<dbReference type="EMBL" id="UZAU01000401">
    <property type="status" value="NOT_ANNOTATED_CDS"/>
    <property type="molecule type" value="Genomic_DNA"/>
</dbReference>
<dbReference type="Gramene" id="evm.model.04.2112">
    <property type="protein sequence ID" value="cds.evm.model.04.2112"/>
    <property type="gene ID" value="evm.TU.04.2112"/>
</dbReference>
<name>A0A803PFN7_CANSA</name>
<dbReference type="GO" id="GO:0032451">
    <property type="term" value="F:demethylase activity"/>
    <property type="evidence" value="ECO:0007669"/>
    <property type="project" value="InterPro"/>
</dbReference>
<dbReference type="SUPFAM" id="SSF51197">
    <property type="entry name" value="Clavaminate synthase-like"/>
    <property type="match status" value="1"/>
</dbReference>
<reference evidence="4" key="1">
    <citation type="submission" date="2018-11" db="EMBL/GenBank/DDBJ databases">
        <authorList>
            <person name="Grassa J C."/>
        </authorList>
    </citation>
    <scope>NUCLEOTIDE SEQUENCE [LARGE SCALE GENOMIC DNA]</scope>
</reference>
<proteinExistence type="inferred from homology"/>
<sequence length="694" mass="77708">MADRRVEPADPFLVKYQPSELKIASEFLTTWLPFLSRDLCSSCTDVLSDRIRSLELEVGGDSELLQSDNLKLMEKTSDNQTENFDGNSIGSGKDKEDTNSLGSWKDGENGLSREGTSEPSSSRETHSPRMSWADMAQEDELEEDGGEDDDCDVEGEDDQESSSKRVVNVNSSTGNLRISKVIEKPKLSREQREYIRFTSVQRKKDFICLERIKGKLVNIVDGLELHSGIFSAAEQKRIVNYVYMLEEKGRRGELRERTFTAPQKWMRGKGRVTIQFGCCYNYATDRKGNPPGILSNENVDPLPDLFKVIIRRLVKWHVLPPTCVPDSCIVNIYDEGDCIPPHIDNHDFVRPFCTVSFLSEWKMIFGSNLKIAGPGEFDGPYSIPLPMGSVLVLNGNGADVAKHCVPAVPAKRISITFRRMDESKRPNDYAPEPDLEGIVPLPYDVAAEKTNGPKVVDHPRKRYSDRRGNHNNMAARGSAGRGDVSQHSDYHHPIRGQRGPANWRRQSSSRWTPTTDQIRILKSLYYNDGVRSPSAEQIQKISARLRQYGANNGVGQMGHFGYGGVNFRDCGSSEVNNGHNFGWVGHVDPYPSTYNTLFEKRPLDDEEEEDNIEVEHHQEIHSQKIETLPLFPVHAEDINGCFSNSFKPNYSGGGGGGSAYYSGWFCPDGGRGGSRASLELRLNSYSRNSPDSHA</sequence>
<dbReference type="InterPro" id="IPR005123">
    <property type="entry name" value="Oxoglu/Fe-dep_dioxygenase_dom"/>
</dbReference>